<organism evidence="1">
    <name type="scientific">marine sediment metagenome</name>
    <dbReference type="NCBI Taxonomy" id="412755"/>
    <lineage>
        <taxon>unclassified sequences</taxon>
        <taxon>metagenomes</taxon>
        <taxon>ecological metagenomes</taxon>
    </lineage>
</organism>
<dbReference type="AlphaFoldDB" id="X1L3Q4"/>
<dbReference type="EMBL" id="BARV01001824">
    <property type="protein sequence ID" value="GAI00501.1"/>
    <property type="molecule type" value="Genomic_DNA"/>
</dbReference>
<gene>
    <name evidence="1" type="ORF">S06H3_05029</name>
</gene>
<evidence type="ECO:0000313" key="1">
    <source>
        <dbReference type="EMBL" id="GAI00501.1"/>
    </source>
</evidence>
<reference evidence="1" key="1">
    <citation type="journal article" date="2014" name="Front. Microbiol.">
        <title>High frequency of phylogenetically diverse reductive dehalogenase-homologous genes in deep subseafloor sedimentary metagenomes.</title>
        <authorList>
            <person name="Kawai M."/>
            <person name="Futagami T."/>
            <person name="Toyoda A."/>
            <person name="Takaki Y."/>
            <person name="Nishi S."/>
            <person name="Hori S."/>
            <person name="Arai W."/>
            <person name="Tsubouchi T."/>
            <person name="Morono Y."/>
            <person name="Uchiyama I."/>
            <person name="Ito T."/>
            <person name="Fujiyama A."/>
            <person name="Inagaki F."/>
            <person name="Takami H."/>
        </authorList>
    </citation>
    <scope>NUCLEOTIDE SEQUENCE</scope>
    <source>
        <strain evidence="1">Expedition CK06-06</strain>
    </source>
</reference>
<name>X1L3Q4_9ZZZZ</name>
<protein>
    <submittedName>
        <fullName evidence="1">Uncharacterized protein</fullName>
    </submittedName>
</protein>
<sequence length="194" mass="22661">MSLYSLLYLRKDISGTLCYVTWYIVISMEDRQVDKINRLATYLFAPPMIPENITGINNTWLYNRAPAGYKFLLDSMQISTTQEEGRDGIFACFDGHEYTHWNIFPGVVSHELLYRGELNQYILNLDANLKMWECKEYSLALRSSSQELPVKVCVIIWFYLRKMTKLEELQYAVMQPKGDMYKKSFRTTVDTGGI</sequence>
<proteinExistence type="predicted"/>
<comment type="caution">
    <text evidence="1">The sequence shown here is derived from an EMBL/GenBank/DDBJ whole genome shotgun (WGS) entry which is preliminary data.</text>
</comment>
<accession>X1L3Q4</accession>